<organism evidence="1 2">
    <name type="scientific">Athelia psychrophila</name>
    <dbReference type="NCBI Taxonomy" id="1759441"/>
    <lineage>
        <taxon>Eukaryota</taxon>
        <taxon>Fungi</taxon>
        <taxon>Dikarya</taxon>
        <taxon>Basidiomycota</taxon>
        <taxon>Agaricomycotina</taxon>
        <taxon>Agaricomycetes</taxon>
        <taxon>Agaricomycetidae</taxon>
        <taxon>Atheliales</taxon>
        <taxon>Atheliaceae</taxon>
        <taxon>Athelia</taxon>
    </lineage>
</organism>
<gene>
    <name evidence="1" type="ORF">FIBSPDRAFT_900642</name>
</gene>
<accession>A0A165Y761</accession>
<dbReference type="EMBL" id="KV417704">
    <property type="protein sequence ID" value="KZP09274.1"/>
    <property type="molecule type" value="Genomic_DNA"/>
</dbReference>
<protein>
    <submittedName>
        <fullName evidence="1">Uncharacterized protein</fullName>
    </submittedName>
</protein>
<sequence>MVGQSRTPAYEKFCCSSTPFDPLIFLIGTQRFSSTQTFSLSRNNKVVYSSKNHTTVVTTPTMPLFDDIEIRIEAIKAISVSLQQYRRALSLSGLQERIATWIRARKADAYRARHKQRKAEAVNERTAGGTRKVPAQGRLGSKAAVGCTADQICIEVSK</sequence>
<dbReference type="AlphaFoldDB" id="A0A165Y761"/>
<reference evidence="1 2" key="1">
    <citation type="journal article" date="2016" name="Mol. Biol. Evol.">
        <title>Comparative Genomics of Early-Diverging Mushroom-Forming Fungi Provides Insights into the Origins of Lignocellulose Decay Capabilities.</title>
        <authorList>
            <person name="Nagy L.G."/>
            <person name="Riley R."/>
            <person name="Tritt A."/>
            <person name="Adam C."/>
            <person name="Daum C."/>
            <person name="Floudas D."/>
            <person name="Sun H."/>
            <person name="Yadav J.S."/>
            <person name="Pangilinan J."/>
            <person name="Larsson K.H."/>
            <person name="Matsuura K."/>
            <person name="Barry K."/>
            <person name="Labutti K."/>
            <person name="Kuo R."/>
            <person name="Ohm R.A."/>
            <person name="Bhattacharya S.S."/>
            <person name="Shirouzu T."/>
            <person name="Yoshinaga Y."/>
            <person name="Martin F.M."/>
            <person name="Grigoriev I.V."/>
            <person name="Hibbett D.S."/>
        </authorList>
    </citation>
    <scope>NUCLEOTIDE SEQUENCE [LARGE SCALE GENOMIC DNA]</scope>
    <source>
        <strain evidence="1 2">CBS 109695</strain>
    </source>
</reference>
<dbReference type="Proteomes" id="UP000076532">
    <property type="component" value="Unassembled WGS sequence"/>
</dbReference>
<evidence type="ECO:0000313" key="2">
    <source>
        <dbReference type="Proteomes" id="UP000076532"/>
    </source>
</evidence>
<evidence type="ECO:0000313" key="1">
    <source>
        <dbReference type="EMBL" id="KZP09274.1"/>
    </source>
</evidence>
<keyword evidence="2" id="KW-1185">Reference proteome</keyword>
<proteinExistence type="predicted"/>
<name>A0A165Y761_9AGAM</name>